<accession>A0ABQ4MCT2</accession>
<name>A0ABQ4MCT2_9BACL</name>
<keyword evidence="2" id="KW-1185">Reference proteome</keyword>
<protein>
    <submittedName>
        <fullName evidence="1">Uncharacterized protein</fullName>
    </submittedName>
</protein>
<evidence type="ECO:0000313" key="1">
    <source>
        <dbReference type="EMBL" id="GIP53793.1"/>
    </source>
</evidence>
<reference evidence="1 2" key="1">
    <citation type="submission" date="2021-03" db="EMBL/GenBank/DDBJ databases">
        <title>Antimicrobial resistance genes in bacteria isolated from Japanese honey, and their potential for conferring macrolide and lincosamide resistance in the American foulbrood pathogen Paenibacillus larvae.</title>
        <authorList>
            <person name="Okamoto M."/>
            <person name="Kumagai M."/>
            <person name="Kanamori H."/>
            <person name="Takamatsu D."/>
        </authorList>
    </citation>
    <scope>NUCLEOTIDE SEQUENCE [LARGE SCALE GENOMIC DNA]</scope>
    <source>
        <strain evidence="1 2">J42TS3</strain>
    </source>
</reference>
<comment type="caution">
    <text evidence="1">The sequence shown here is derived from an EMBL/GenBank/DDBJ whole genome shotgun (WGS) entry which is preliminary data.</text>
</comment>
<organism evidence="1 2">
    <name type="scientific">Paenibacillus vini</name>
    <dbReference type="NCBI Taxonomy" id="1476024"/>
    <lineage>
        <taxon>Bacteria</taxon>
        <taxon>Bacillati</taxon>
        <taxon>Bacillota</taxon>
        <taxon>Bacilli</taxon>
        <taxon>Bacillales</taxon>
        <taxon>Paenibacillaceae</taxon>
        <taxon>Paenibacillus</taxon>
    </lineage>
</organism>
<evidence type="ECO:0000313" key="2">
    <source>
        <dbReference type="Proteomes" id="UP000679992"/>
    </source>
</evidence>
<dbReference type="Proteomes" id="UP000679992">
    <property type="component" value="Unassembled WGS sequence"/>
</dbReference>
<gene>
    <name evidence="1" type="ORF">J42TS3_28280</name>
</gene>
<sequence length="48" mass="5393">MSAEIQENRLAEGILRAKRGEFISFENLLRAKIKALSFVTIVKIGIMS</sequence>
<dbReference type="EMBL" id="BOSL01000008">
    <property type="protein sequence ID" value="GIP53793.1"/>
    <property type="molecule type" value="Genomic_DNA"/>
</dbReference>
<proteinExistence type="predicted"/>